<organism evidence="2 3">
    <name type="scientific">Chondrus crispus</name>
    <name type="common">Carrageen Irish moss</name>
    <name type="synonym">Polymorpha crispa</name>
    <dbReference type="NCBI Taxonomy" id="2769"/>
    <lineage>
        <taxon>Eukaryota</taxon>
        <taxon>Rhodophyta</taxon>
        <taxon>Florideophyceae</taxon>
        <taxon>Rhodymeniophycidae</taxon>
        <taxon>Gigartinales</taxon>
        <taxon>Gigartinaceae</taxon>
        <taxon>Chondrus</taxon>
    </lineage>
</organism>
<reference evidence="3" key="1">
    <citation type="journal article" date="2013" name="Proc. Natl. Acad. Sci. U.S.A.">
        <title>Genome structure and metabolic features in the red seaweed Chondrus crispus shed light on evolution of the Archaeplastida.</title>
        <authorList>
            <person name="Collen J."/>
            <person name="Porcel B."/>
            <person name="Carre W."/>
            <person name="Ball S.G."/>
            <person name="Chaparro C."/>
            <person name="Tonon T."/>
            <person name="Barbeyron T."/>
            <person name="Michel G."/>
            <person name="Noel B."/>
            <person name="Valentin K."/>
            <person name="Elias M."/>
            <person name="Artiguenave F."/>
            <person name="Arun A."/>
            <person name="Aury J.M."/>
            <person name="Barbosa-Neto J.F."/>
            <person name="Bothwell J.H."/>
            <person name="Bouget F.Y."/>
            <person name="Brillet L."/>
            <person name="Cabello-Hurtado F."/>
            <person name="Capella-Gutierrez S."/>
            <person name="Charrier B."/>
            <person name="Cladiere L."/>
            <person name="Cock J.M."/>
            <person name="Coelho S.M."/>
            <person name="Colleoni C."/>
            <person name="Czjzek M."/>
            <person name="Da Silva C."/>
            <person name="Delage L."/>
            <person name="Denoeud F."/>
            <person name="Deschamps P."/>
            <person name="Dittami S.M."/>
            <person name="Gabaldon T."/>
            <person name="Gachon C.M."/>
            <person name="Groisillier A."/>
            <person name="Herve C."/>
            <person name="Jabbari K."/>
            <person name="Katinka M."/>
            <person name="Kloareg B."/>
            <person name="Kowalczyk N."/>
            <person name="Labadie K."/>
            <person name="Leblanc C."/>
            <person name="Lopez P.J."/>
            <person name="McLachlan D.H."/>
            <person name="Meslet-Cladiere L."/>
            <person name="Moustafa A."/>
            <person name="Nehr Z."/>
            <person name="Nyvall Collen P."/>
            <person name="Panaud O."/>
            <person name="Partensky F."/>
            <person name="Poulain J."/>
            <person name="Rensing S.A."/>
            <person name="Rousvoal S."/>
            <person name="Samson G."/>
            <person name="Symeonidi A."/>
            <person name="Weissenbach J."/>
            <person name="Zambounis A."/>
            <person name="Wincker P."/>
            <person name="Boyen C."/>
        </authorList>
    </citation>
    <scope>NUCLEOTIDE SEQUENCE [LARGE SCALE GENOMIC DNA]</scope>
    <source>
        <strain evidence="3">cv. Stackhouse</strain>
    </source>
</reference>
<accession>R7QJP6</accession>
<dbReference type="InterPro" id="IPR032704">
    <property type="entry name" value="Cms1"/>
</dbReference>
<dbReference type="STRING" id="2769.R7QJP6"/>
<dbReference type="PhylomeDB" id="R7QJP6"/>
<dbReference type="Proteomes" id="UP000012073">
    <property type="component" value="Unassembled WGS sequence"/>
</dbReference>
<dbReference type="PANTHER" id="PTHR24030:SF0">
    <property type="entry name" value="PROTEIN CMSS1"/>
    <property type="match status" value="1"/>
</dbReference>
<dbReference type="KEGG" id="ccp:CHC_T00001216001"/>
<name>R7QJP6_CHOCR</name>
<feature type="region of interest" description="Disordered" evidence="1">
    <location>
        <begin position="42"/>
        <end position="140"/>
    </location>
</feature>
<proteinExistence type="predicted"/>
<sequence length="362" mass="40857">MPSYSTFVPIPYIDVGACVGTISTSLQLCGPHETKSSKLMASFRSGRGGKNRSKPRGAGAGGGNVDFRWNKNRNKRSRYDANLHETGDSIPDDNLGNATGVAATGRKKEKKESIKERQRNAKRRRREMHERDRQESDEMIRSSPAQFLWKRYLEWARDKLTSVEKKVDRWTQEHVVSVESRDDATLIQLVKEVVGHDYIAQGEWKKKQNALPGVACIALALSALRAVYLAKGVYDGKPVGKLFSKHIKIEVQQEWLRKCCKDGLAPSAAGTAKRVQRLIEEGAMTLKHTSVLVIDFHRDDKDRNILDFPTLKEELFDFLHNHARTLIAEGKMKIVLYAPRQVENADDAEDASGKDEEQEQSE</sequence>
<feature type="compositionally biased region" description="Basic and acidic residues" evidence="1">
    <location>
        <begin position="127"/>
        <end position="140"/>
    </location>
</feature>
<dbReference type="RefSeq" id="XP_005718647.1">
    <property type="nucleotide sequence ID" value="XM_005718590.1"/>
</dbReference>
<dbReference type="AlphaFoldDB" id="R7QJP6"/>
<evidence type="ECO:0000256" key="1">
    <source>
        <dbReference type="SAM" id="MobiDB-lite"/>
    </source>
</evidence>
<dbReference type="OMA" id="MHERDRQ"/>
<feature type="compositionally biased region" description="Basic and acidic residues" evidence="1">
    <location>
        <begin position="77"/>
        <end position="87"/>
    </location>
</feature>
<dbReference type="EMBL" id="HG001960">
    <property type="protein sequence ID" value="CDF38742.1"/>
    <property type="molecule type" value="Genomic_DNA"/>
</dbReference>
<dbReference type="OrthoDB" id="1929311at2759"/>
<dbReference type="PANTHER" id="PTHR24030">
    <property type="entry name" value="PROTEIN CMSS1"/>
    <property type="match status" value="1"/>
</dbReference>
<protein>
    <submittedName>
        <fullName evidence="2">Uncharacterized protein</fullName>
    </submittedName>
</protein>
<dbReference type="Gramene" id="CDF38742">
    <property type="protein sequence ID" value="CDF38742"/>
    <property type="gene ID" value="CHC_T00001216001"/>
</dbReference>
<gene>
    <name evidence="2" type="ORF">CHC_T00001216001</name>
</gene>
<evidence type="ECO:0000313" key="3">
    <source>
        <dbReference type="Proteomes" id="UP000012073"/>
    </source>
</evidence>
<keyword evidence="3" id="KW-1185">Reference proteome</keyword>
<dbReference type="Pfam" id="PF14617">
    <property type="entry name" value="CMS1"/>
    <property type="match status" value="1"/>
</dbReference>
<dbReference type="GO" id="GO:0030686">
    <property type="term" value="C:90S preribosome"/>
    <property type="evidence" value="ECO:0007669"/>
    <property type="project" value="TreeGrafter"/>
</dbReference>
<evidence type="ECO:0000313" key="2">
    <source>
        <dbReference type="EMBL" id="CDF38742.1"/>
    </source>
</evidence>
<dbReference type="GO" id="GO:0005634">
    <property type="term" value="C:nucleus"/>
    <property type="evidence" value="ECO:0007669"/>
    <property type="project" value="TreeGrafter"/>
</dbReference>
<feature type="compositionally biased region" description="Basic and acidic residues" evidence="1">
    <location>
        <begin position="110"/>
        <end position="119"/>
    </location>
</feature>
<dbReference type="GeneID" id="17326361"/>